<dbReference type="GO" id="GO:0009446">
    <property type="term" value="P:putrescine biosynthetic process"/>
    <property type="evidence" value="ECO:0007669"/>
    <property type="project" value="InterPro"/>
</dbReference>
<comment type="caution">
    <text evidence="3">The sequence shown here is derived from an EMBL/GenBank/DDBJ whole genome shotgun (WGS) entry which is preliminary data.</text>
</comment>
<proteinExistence type="inferred from homology"/>
<dbReference type="EC" id="3.5.3.12" evidence="2"/>
<evidence type="ECO:0000313" key="3">
    <source>
        <dbReference type="EMBL" id="MBB5754280.1"/>
    </source>
</evidence>
<dbReference type="GO" id="GO:0004668">
    <property type="term" value="F:protein-arginine deiminase activity"/>
    <property type="evidence" value="ECO:0007669"/>
    <property type="project" value="InterPro"/>
</dbReference>
<accession>A0A7W9L391</accession>
<dbReference type="HAMAP" id="MF_01841">
    <property type="entry name" value="Agmatine_deimin"/>
    <property type="match status" value="1"/>
</dbReference>
<dbReference type="AlphaFoldDB" id="A0A7W9L391"/>
<keyword evidence="1 2" id="KW-0378">Hydrolase</keyword>
<dbReference type="EMBL" id="JACHOO010000007">
    <property type="protein sequence ID" value="MBB5754280.1"/>
    <property type="molecule type" value="Genomic_DNA"/>
</dbReference>
<name>A0A7W9L391_9HYPH</name>
<reference evidence="3 4" key="1">
    <citation type="submission" date="2020-08" db="EMBL/GenBank/DDBJ databases">
        <title>Genomic Encyclopedia of Type Strains, Phase IV (KMG-IV): sequencing the most valuable type-strain genomes for metagenomic binning, comparative biology and taxonomic classification.</title>
        <authorList>
            <person name="Goeker M."/>
        </authorList>
    </citation>
    <scope>NUCLEOTIDE SEQUENCE [LARGE SCALE GENOMIC DNA]</scope>
    <source>
        <strain evidence="3 4">DSM 16268</strain>
    </source>
</reference>
<feature type="active site" description="Amidino-cysteine intermediate" evidence="2">
    <location>
        <position position="357"/>
    </location>
</feature>
<gene>
    <name evidence="2" type="primary">aguA</name>
    <name evidence="3" type="ORF">GGQ63_003361</name>
</gene>
<dbReference type="NCBIfam" id="TIGR03380">
    <property type="entry name" value="agmatine_aguA"/>
    <property type="match status" value="1"/>
</dbReference>
<dbReference type="Gene3D" id="3.75.10.10">
    <property type="entry name" value="L-arginine/glycine Amidinotransferase, Chain A"/>
    <property type="match status" value="1"/>
</dbReference>
<organism evidence="3 4">
    <name type="scientific">Prosthecomicrobium pneumaticum</name>
    <dbReference type="NCBI Taxonomy" id="81895"/>
    <lineage>
        <taxon>Bacteria</taxon>
        <taxon>Pseudomonadati</taxon>
        <taxon>Pseudomonadota</taxon>
        <taxon>Alphaproteobacteria</taxon>
        <taxon>Hyphomicrobiales</taxon>
        <taxon>Kaistiaceae</taxon>
        <taxon>Prosthecomicrobium</taxon>
    </lineage>
</organism>
<dbReference type="GO" id="GO:0047632">
    <property type="term" value="F:agmatine deiminase activity"/>
    <property type="evidence" value="ECO:0007669"/>
    <property type="project" value="UniProtKB-UniRule"/>
</dbReference>
<dbReference type="PANTHER" id="PTHR31377">
    <property type="entry name" value="AGMATINE DEIMINASE-RELATED"/>
    <property type="match status" value="1"/>
</dbReference>
<sequence length="368" mass="38542">MTDPLASTPAEDGFAMPAEGAPHRGCFMIWPERPDNWRLGAGPARAAFAAVAHAIAETEPVTMIVSAAARESARALLSPAIRLVEAATDDAWCRDTGPTFVTDAAGRLRGVDWRFNAWGGFDGGLYAPWAQDDRLAEIILAGEDVPRYRAGFVLEGGAIHVDGDGTALVTEACLLSNNRNPGMDRAAIETALRAYLGVSTVIWLGAGVVEDETGGHVDNLACFARPGLVVLAGCDDPADPQYEVTHDAKARLAAARDARGRPIEVATLPMPGPLFMTAEEASGLDASNGAGMARGAGQRLAASYVNHYLANGRVVMPLLDPATDEDAAALLARLHPDRRVAGIPAREILLGGGNIHCITQQMPAGTPG</sequence>
<dbReference type="InterPro" id="IPR017754">
    <property type="entry name" value="Agmatine_deiminase"/>
</dbReference>
<comment type="similarity">
    <text evidence="2">Belongs to the agmatine deiminase family.</text>
</comment>
<dbReference type="InterPro" id="IPR007466">
    <property type="entry name" value="Peptidyl-Arg-deiminase_porph"/>
</dbReference>
<keyword evidence="4" id="KW-1185">Reference proteome</keyword>
<comment type="catalytic activity">
    <reaction evidence="2">
        <text>agmatine + H2O = N-carbamoylputrescine + NH4(+)</text>
        <dbReference type="Rhea" id="RHEA:18037"/>
        <dbReference type="ChEBI" id="CHEBI:15377"/>
        <dbReference type="ChEBI" id="CHEBI:28938"/>
        <dbReference type="ChEBI" id="CHEBI:58145"/>
        <dbReference type="ChEBI" id="CHEBI:58318"/>
        <dbReference type="EC" id="3.5.3.12"/>
    </reaction>
</comment>
<dbReference type="Proteomes" id="UP000523821">
    <property type="component" value="Unassembled WGS sequence"/>
</dbReference>
<evidence type="ECO:0000256" key="1">
    <source>
        <dbReference type="ARBA" id="ARBA00022801"/>
    </source>
</evidence>
<dbReference type="PANTHER" id="PTHR31377:SF0">
    <property type="entry name" value="AGMATINE DEIMINASE-RELATED"/>
    <property type="match status" value="1"/>
</dbReference>
<dbReference type="RefSeq" id="WP_183857730.1">
    <property type="nucleotide sequence ID" value="NZ_JACHOO010000007.1"/>
</dbReference>
<evidence type="ECO:0000313" key="4">
    <source>
        <dbReference type="Proteomes" id="UP000523821"/>
    </source>
</evidence>
<evidence type="ECO:0000256" key="2">
    <source>
        <dbReference type="HAMAP-Rule" id="MF_01841"/>
    </source>
</evidence>
<dbReference type="Pfam" id="PF04371">
    <property type="entry name" value="PAD_porph"/>
    <property type="match status" value="1"/>
</dbReference>
<dbReference type="NCBIfam" id="NF010070">
    <property type="entry name" value="PRK13551.1"/>
    <property type="match status" value="1"/>
</dbReference>
<dbReference type="SUPFAM" id="SSF55909">
    <property type="entry name" value="Pentein"/>
    <property type="match status" value="1"/>
</dbReference>
<protein>
    <recommendedName>
        <fullName evidence="2">Putative agmatine deiminase</fullName>
        <ecNumber evidence="2">3.5.3.12</ecNumber>
    </recommendedName>
    <alternativeName>
        <fullName evidence="2">Agmatine iminohydrolase</fullName>
    </alternativeName>
</protein>